<dbReference type="InterPro" id="IPR050318">
    <property type="entry name" value="DENR/SUI1_TIF"/>
</dbReference>
<proteinExistence type="inferred from homology"/>
<feature type="region of interest" description="Disordered" evidence="2">
    <location>
        <begin position="53"/>
        <end position="73"/>
    </location>
</feature>
<dbReference type="InterPro" id="IPR046447">
    <property type="entry name" value="DENR_C"/>
</dbReference>
<dbReference type="EMBL" id="HBED01022337">
    <property type="protein sequence ID" value="CAD8312376.1"/>
    <property type="molecule type" value="Transcribed_RNA"/>
</dbReference>
<dbReference type="GO" id="GO:0001731">
    <property type="term" value="P:formation of translation preinitiation complex"/>
    <property type="evidence" value="ECO:0007669"/>
    <property type="project" value="TreeGrafter"/>
</dbReference>
<evidence type="ECO:0000256" key="1">
    <source>
        <dbReference type="ARBA" id="ARBA00007514"/>
    </source>
</evidence>
<sequence>MAATEARTVLYCGQCGMPPEYCEYGPDFESHCNPWLLKNHPDLYARLKDIRAGKSSSGGDHDSTGGEDAPSQPWTTEERLCAFYEKYQPDKVDGVPALLEKYAGKENKLFAALVKKYGPEPEDPYLAARHGDESDSDAEEDMAALSISDKKKRRGVGAKKTSKMDTRVVIQKISRNKKKAVTIVVGMDTVPDVKLKDVSKAFSKRFAGSSSVKDTAGGGKEIIIQGDHCDDVAAMIVNKFKVPADSVFLDIDGEFVPFR</sequence>
<protein>
    <recommendedName>
        <fullName evidence="3">SUI1 domain-containing protein</fullName>
    </recommendedName>
</protein>
<dbReference type="InterPro" id="IPR048517">
    <property type="entry name" value="DENR_N"/>
</dbReference>
<dbReference type="AlphaFoldDB" id="A0A7R9W360"/>
<comment type="similarity">
    <text evidence="1">Belongs to the DENR family.</text>
</comment>
<accession>A0A7R9W360</accession>
<dbReference type="PANTHER" id="PTHR12789">
    <property type="entry name" value="DENSITY-REGULATED PROTEIN HOMOLOG"/>
    <property type="match status" value="1"/>
</dbReference>
<dbReference type="Gene3D" id="3.30.780.10">
    <property type="entry name" value="SUI1-like domain"/>
    <property type="match status" value="1"/>
</dbReference>
<gene>
    <name evidence="4" type="ORF">TDUB1175_LOCUS11165</name>
</gene>
<dbReference type="GO" id="GO:0003729">
    <property type="term" value="F:mRNA binding"/>
    <property type="evidence" value="ECO:0007669"/>
    <property type="project" value="TreeGrafter"/>
</dbReference>
<evidence type="ECO:0000313" key="4">
    <source>
        <dbReference type="EMBL" id="CAD8312376.1"/>
    </source>
</evidence>
<reference evidence="4" key="1">
    <citation type="submission" date="2021-01" db="EMBL/GenBank/DDBJ databases">
        <authorList>
            <person name="Corre E."/>
            <person name="Pelletier E."/>
            <person name="Niang G."/>
            <person name="Scheremetjew M."/>
            <person name="Finn R."/>
            <person name="Kale V."/>
            <person name="Holt S."/>
            <person name="Cochrane G."/>
            <person name="Meng A."/>
            <person name="Brown T."/>
            <person name="Cohen L."/>
        </authorList>
    </citation>
    <scope>NUCLEOTIDE SEQUENCE</scope>
    <source>
        <strain evidence="4">CCMP147</strain>
    </source>
</reference>
<dbReference type="PROSITE" id="PS50296">
    <property type="entry name" value="SUI1"/>
    <property type="match status" value="1"/>
</dbReference>
<dbReference type="GO" id="GO:0002188">
    <property type="term" value="P:translation reinitiation"/>
    <property type="evidence" value="ECO:0007669"/>
    <property type="project" value="TreeGrafter"/>
</dbReference>
<organism evidence="4">
    <name type="scientific">Pseudictyota dubia</name>
    <dbReference type="NCBI Taxonomy" id="2749911"/>
    <lineage>
        <taxon>Eukaryota</taxon>
        <taxon>Sar</taxon>
        <taxon>Stramenopiles</taxon>
        <taxon>Ochrophyta</taxon>
        <taxon>Bacillariophyta</taxon>
        <taxon>Mediophyceae</taxon>
        <taxon>Biddulphiophycidae</taxon>
        <taxon>Eupodiscales</taxon>
        <taxon>Odontellaceae</taxon>
        <taxon>Pseudictyota</taxon>
    </lineage>
</organism>
<dbReference type="InterPro" id="IPR001950">
    <property type="entry name" value="SUI1"/>
</dbReference>
<evidence type="ECO:0000259" key="3">
    <source>
        <dbReference type="PROSITE" id="PS50296"/>
    </source>
</evidence>
<dbReference type="SUPFAM" id="SSF55159">
    <property type="entry name" value="eIF1-like"/>
    <property type="match status" value="1"/>
</dbReference>
<feature type="domain" description="SUI1" evidence="3">
    <location>
        <begin position="168"/>
        <end position="240"/>
    </location>
</feature>
<dbReference type="Pfam" id="PF21023">
    <property type="entry name" value="DENR_N"/>
    <property type="match status" value="1"/>
</dbReference>
<evidence type="ECO:0000256" key="2">
    <source>
        <dbReference type="SAM" id="MobiDB-lite"/>
    </source>
</evidence>
<dbReference type="GO" id="GO:0003743">
    <property type="term" value="F:translation initiation factor activity"/>
    <property type="evidence" value="ECO:0007669"/>
    <property type="project" value="InterPro"/>
</dbReference>
<dbReference type="PANTHER" id="PTHR12789:SF0">
    <property type="entry name" value="DENSITY-REGULATED PROTEIN"/>
    <property type="match status" value="1"/>
</dbReference>
<dbReference type="CDD" id="cd11607">
    <property type="entry name" value="DENR_C"/>
    <property type="match status" value="1"/>
</dbReference>
<dbReference type="InterPro" id="IPR036877">
    <property type="entry name" value="SUI1_dom_sf"/>
</dbReference>
<name>A0A7R9W360_9STRA</name>
<dbReference type="Pfam" id="PF01253">
    <property type="entry name" value="SUI1"/>
    <property type="match status" value="1"/>
</dbReference>